<dbReference type="PROSITE" id="PS00893">
    <property type="entry name" value="NUDIX_BOX"/>
    <property type="match status" value="1"/>
</dbReference>
<sequence>MGDTGGSRGVREYQRVAAYAVCVDGDRLLLARWIGRTGKPDGARWTLPGGGLDHGEHPEQAAVREVAEETGLDVEITGLLGVDSIREFWAPDSTDFHGLRIIYAGRVLGGELRPESGGSTDLAAWVALADVAELPRTRLVDIALGLARAAPRPA</sequence>
<dbReference type="AlphaFoldDB" id="A0A1S1Q168"/>
<proteinExistence type="inferred from homology"/>
<dbReference type="Gene3D" id="3.90.79.10">
    <property type="entry name" value="Nucleoside Triphosphate Pyrophosphohydrolase"/>
    <property type="match status" value="1"/>
</dbReference>
<reference evidence="7" key="1">
    <citation type="submission" date="2016-07" db="EMBL/GenBank/DDBJ databases">
        <title>Sequence Frankia sp. strain CcI1.17.</title>
        <authorList>
            <person name="Ghodhbane-Gtari F."/>
            <person name="Swanson E."/>
            <person name="Gueddou A."/>
            <person name="Morris K."/>
            <person name="Hezbri K."/>
            <person name="Ktari A."/>
            <person name="Nouioui I."/>
            <person name="Abebe-Akele F."/>
            <person name="Simpson S."/>
            <person name="Thomas K."/>
            <person name="Gtari M."/>
            <person name="Tisa L.S."/>
            <person name="Hurst S."/>
        </authorList>
    </citation>
    <scope>NUCLEOTIDE SEQUENCE [LARGE SCALE GENOMIC DNA]</scope>
    <source>
        <strain evidence="7">Cc1.17</strain>
    </source>
</reference>
<gene>
    <name evidence="6" type="ORF">CC117_08610</name>
</gene>
<dbReference type="InterPro" id="IPR020084">
    <property type="entry name" value="NUDIX_hydrolase_CS"/>
</dbReference>
<name>A0A1S1Q168_9ACTN</name>
<keyword evidence="3 4" id="KW-0378">Hydrolase</keyword>
<dbReference type="InterPro" id="IPR000086">
    <property type="entry name" value="NUDIX_hydrolase_dom"/>
</dbReference>
<keyword evidence="7" id="KW-1185">Reference proteome</keyword>
<dbReference type="CDD" id="cd02883">
    <property type="entry name" value="NUDIX_Hydrolase"/>
    <property type="match status" value="1"/>
</dbReference>
<evidence type="ECO:0000313" key="7">
    <source>
        <dbReference type="Proteomes" id="UP000179627"/>
    </source>
</evidence>
<dbReference type="InterPro" id="IPR020476">
    <property type="entry name" value="Nudix_hydrolase"/>
</dbReference>
<comment type="caution">
    <text evidence="6">The sequence shown here is derived from an EMBL/GenBank/DDBJ whole genome shotgun (WGS) entry which is preliminary data.</text>
</comment>
<dbReference type="OrthoDB" id="9804442at2"/>
<evidence type="ECO:0000313" key="6">
    <source>
        <dbReference type="EMBL" id="OHV28653.1"/>
    </source>
</evidence>
<dbReference type="SUPFAM" id="SSF55811">
    <property type="entry name" value="Nudix"/>
    <property type="match status" value="1"/>
</dbReference>
<evidence type="ECO:0000256" key="4">
    <source>
        <dbReference type="RuleBase" id="RU003476"/>
    </source>
</evidence>
<dbReference type="PANTHER" id="PTHR43046">
    <property type="entry name" value="GDP-MANNOSE MANNOSYL HYDROLASE"/>
    <property type="match status" value="1"/>
</dbReference>
<dbReference type="PANTHER" id="PTHR43046:SF2">
    <property type="entry name" value="8-OXO-DGTP DIPHOSPHATASE-RELATED"/>
    <property type="match status" value="1"/>
</dbReference>
<dbReference type="InterPro" id="IPR015797">
    <property type="entry name" value="NUDIX_hydrolase-like_dom_sf"/>
</dbReference>
<organism evidence="6 7">
    <name type="scientific">Parafrankia colletiae</name>
    <dbReference type="NCBI Taxonomy" id="573497"/>
    <lineage>
        <taxon>Bacteria</taxon>
        <taxon>Bacillati</taxon>
        <taxon>Actinomycetota</taxon>
        <taxon>Actinomycetes</taxon>
        <taxon>Frankiales</taxon>
        <taxon>Frankiaceae</taxon>
        <taxon>Parafrankia</taxon>
    </lineage>
</organism>
<evidence type="ECO:0000259" key="5">
    <source>
        <dbReference type="PROSITE" id="PS51462"/>
    </source>
</evidence>
<dbReference type="PRINTS" id="PR00502">
    <property type="entry name" value="NUDIXFAMILY"/>
</dbReference>
<evidence type="ECO:0000256" key="3">
    <source>
        <dbReference type="ARBA" id="ARBA00022801"/>
    </source>
</evidence>
<protein>
    <submittedName>
        <fullName evidence="6">DNA mismatch repair protein MutT</fullName>
    </submittedName>
</protein>
<dbReference type="Pfam" id="PF00293">
    <property type="entry name" value="NUDIX"/>
    <property type="match status" value="1"/>
</dbReference>
<feature type="domain" description="Nudix hydrolase" evidence="5">
    <location>
        <begin position="12"/>
        <end position="148"/>
    </location>
</feature>
<dbReference type="RefSeq" id="WP_071091783.1">
    <property type="nucleotide sequence ID" value="NZ_MBLM01000174.1"/>
</dbReference>
<accession>A0A1S1Q168</accession>
<comment type="similarity">
    <text evidence="2 4">Belongs to the Nudix hydrolase family.</text>
</comment>
<dbReference type="Proteomes" id="UP000179627">
    <property type="component" value="Unassembled WGS sequence"/>
</dbReference>
<comment type="cofactor">
    <cofactor evidence="1">
        <name>Mg(2+)</name>
        <dbReference type="ChEBI" id="CHEBI:18420"/>
    </cofactor>
</comment>
<evidence type="ECO:0000256" key="1">
    <source>
        <dbReference type="ARBA" id="ARBA00001946"/>
    </source>
</evidence>
<dbReference type="PROSITE" id="PS51462">
    <property type="entry name" value="NUDIX"/>
    <property type="match status" value="1"/>
</dbReference>
<evidence type="ECO:0000256" key="2">
    <source>
        <dbReference type="ARBA" id="ARBA00005582"/>
    </source>
</evidence>
<dbReference type="EMBL" id="MBLM01000174">
    <property type="protein sequence ID" value="OHV28653.1"/>
    <property type="molecule type" value="Genomic_DNA"/>
</dbReference>
<dbReference type="GO" id="GO:0016787">
    <property type="term" value="F:hydrolase activity"/>
    <property type="evidence" value="ECO:0007669"/>
    <property type="project" value="UniProtKB-KW"/>
</dbReference>